<sequence length="1240" mass="135267">MSDYDHRPGGSLKLKGDGEKKKKKKSHSSSDRAKVDSHIEEKDKVAGAGVGAEGSKAGASGGRKLTEAERRFEETQRKRREERAAKGAKTSHKDRVSEFNAKLDRLSEHHDMPRDKEYCNACCAQAPHVLERHSISSISLLVTGQHAMGHTSKATMIPSPRRFTTARGINACCFDSTTAALRGEEEVAKGKAMPRAVVNCRPKPGNGTTDSDVAITVRDFDQAQARAATLHNIQNSCLDPASLKKTPCTTADQTKDPAQSTSMIPQPSPRTTRPERSDVKLYNLYSMWFAPGPKGVQTISSSGWADRGWEIAARVEGALEATWLGMPCRMTDEAQQPTENAQTTGAVLPYSVFPVAGARGTLLYDSIAMNGSASHTDNVQGVHGGSDAASHIDSTLLYPMQGARRTGMSIYPNMAGPSTSKISVDDLQRHQNSANGPTGTEVYDRPRIGSFPIPGSRPARRTIGTPDEQIFTRAQLPSPNQPSASPPALGDSISAFLREMPSDAEDPTRHVLWTELIKLKTRTLELQIAEAKRKEKEAELELQRFRSAVEGVQNGGASNALANFDIGALLEGTAPQVQSGSANNGQASSFQTYPFVNHAQAATDNSQNQPSTYVPASEATNPALMATSSYPQVQIPMTPFDLQAMMQDENIDSMFSWLPDLGDSTQNSYQVSTGVDPSNLLVPAHDPTSFPNTARTVPRRNSDAEASTAISPNKRRSASPDSQTSTHHQPSKKAKKTEKKIVSEHSSLCRTCHKSVARVLVRAPKSQLPDPISVDLNCLDCGPVAQPPTFGDPATGGSEIGTVETRKRQRIGVEIEDEELKSGSRRVFCDVCQRIVGSGMIFGGKDREGILHMAEIQISEPSLTAARCTDCGGGGGPRIGIGKWRMKQVFQPGRKTCSLSHSRLGDRPREIGVHVTPTGVSPEQLKEIVARCKALWNEKSLARLAVPEMLEIDLPPHLFNPLKSYADVEATVTRNWPTREAMIKGEDADPERFKRLLGLTWAHSRPRRNVRSVDLEEEYAKTVEADDDPDMNTVLANVKRTHVVIPAGSELIGMWGGEWDMLIKLMGISDGSLLVSTFIPFEGQDGEDSTALSVGELITKVQSLQQKINAERVQLAAKTDTTPSLLPQCEHLWVVSGGTIPLVRERLADILVRKRSFVHVDEYLTRHPDFINSLNARPGGMHPDLIQTSTPRDDVQGPEGKPLILARWLGKDFDAQKILEIKQQEFGGKAKLRRRPKSRV</sequence>
<evidence type="ECO:0000256" key="2">
    <source>
        <dbReference type="SAM" id="MobiDB-lite"/>
    </source>
</evidence>
<feature type="compositionally biased region" description="Polar residues" evidence="2">
    <location>
        <begin position="719"/>
        <end position="728"/>
    </location>
</feature>
<dbReference type="Proteomes" id="UP000193986">
    <property type="component" value="Unassembled WGS sequence"/>
</dbReference>
<feature type="compositionally biased region" description="Basic and acidic residues" evidence="2">
    <location>
        <begin position="64"/>
        <end position="96"/>
    </location>
</feature>
<feature type="region of interest" description="Disordered" evidence="2">
    <location>
        <begin position="1"/>
        <end position="96"/>
    </location>
</feature>
<dbReference type="EMBL" id="MCFC01000007">
    <property type="protein sequence ID" value="ORY33018.1"/>
    <property type="molecule type" value="Genomic_DNA"/>
</dbReference>
<gene>
    <name evidence="3" type="ORF">BCR39DRAFT_504009</name>
</gene>
<feature type="compositionally biased region" description="Basic residues" evidence="2">
    <location>
        <begin position="729"/>
        <end position="738"/>
    </location>
</feature>
<feature type="compositionally biased region" description="Polar residues" evidence="2">
    <location>
        <begin position="247"/>
        <end position="271"/>
    </location>
</feature>
<dbReference type="PANTHER" id="PTHR13282:SF6">
    <property type="entry name" value="PROTEIN FAM32A"/>
    <property type="match status" value="1"/>
</dbReference>
<keyword evidence="4" id="KW-1185">Reference proteome</keyword>
<dbReference type="Pfam" id="PF08555">
    <property type="entry name" value="FAM32A"/>
    <property type="match status" value="1"/>
</dbReference>
<dbReference type="PANTHER" id="PTHR13282">
    <property type="entry name" value="PROTEIN FAM32A"/>
    <property type="match status" value="1"/>
</dbReference>
<keyword evidence="1" id="KW-0175">Coiled coil</keyword>
<feature type="region of interest" description="Disordered" evidence="2">
    <location>
        <begin position="246"/>
        <end position="276"/>
    </location>
</feature>
<dbReference type="AlphaFoldDB" id="A0A1Y2BDV0"/>
<reference evidence="3 4" key="1">
    <citation type="submission" date="2016-07" db="EMBL/GenBank/DDBJ databases">
        <title>Pervasive Adenine N6-methylation of Active Genes in Fungi.</title>
        <authorList>
            <consortium name="DOE Joint Genome Institute"/>
            <person name="Mondo S.J."/>
            <person name="Dannebaum R.O."/>
            <person name="Kuo R.C."/>
            <person name="Labutti K."/>
            <person name="Haridas S."/>
            <person name="Kuo A."/>
            <person name="Salamov A."/>
            <person name="Ahrendt S.R."/>
            <person name="Lipzen A."/>
            <person name="Sullivan W."/>
            <person name="Andreopoulos W.B."/>
            <person name="Clum A."/>
            <person name="Lindquist E."/>
            <person name="Daum C."/>
            <person name="Ramamoorthy G.K."/>
            <person name="Gryganskyi A."/>
            <person name="Culley D."/>
            <person name="Magnuson J.K."/>
            <person name="James T.Y."/>
            <person name="O'Malley M.A."/>
            <person name="Stajich J.E."/>
            <person name="Spatafora J.W."/>
            <person name="Visel A."/>
            <person name="Grigoriev I.V."/>
        </authorList>
    </citation>
    <scope>NUCLEOTIDE SEQUENCE [LARGE SCALE GENOMIC DNA]</scope>
    <source>
        <strain evidence="3 4">68-887.2</strain>
    </source>
</reference>
<dbReference type="GO" id="GO:0005730">
    <property type="term" value="C:nucleolus"/>
    <property type="evidence" value="ECO:0007669"/>
    <property type="project" value="TreeGrafter"/>
</dbReference>
<dbReference type="OrthoDB" id="2129662at2759"/>
<protein>
    <submittedName>
        <fullName evidence="3">Uncharacterized protein</fullName>
    </submittedName>
</protein>
<feature type="region of interest" description="Disordered" evidence="2">
    <location>
        <begin position="429"/>
        <end position="463"/>
    </location>
</feature>
<accession>A0A1Y2BDV0</accession>
<feature type="compositionally biased region" description="Basic and acidic residues" evidence="2">
    <location>
        <begin position="28"/>
        <end position="45"/>
    </location>
</feature>
<name>A0A1Y2BDV0_9TREE</name>
<organism evidence="3 4">
    <name type="scientific">Naematelia encephala</name>
    <dbReference type="NCBI Taxonomy" id="71784"/>
    <lineage>
        <taxon>Eukaryota</taxon>
        <taxon>Fungi</taxon>
        <taxon>Dikarya</taxon>
        <taxon>Basidiomycota</taxon>
        <taxon>Agaricomycotina</taxon>
        <taxon>Tremellomycetes</taxon>
        <taxon>Tremellales</taxon>
        <taxon>Naemateliaceae</taxon>
        <taxon>Naematelia</taxon>
    </lineage>
</organism>
<evidence type="ECO:0000313" key="4">
    <source>
        <dbReference type="Proteomes" id="UP000193986"/>
    </source>
</evidence>
<dbReference type="STRING" id="71784.A0A1Y2BDV0"/>
<dbReference type="InParanoid" id="A0A1Y2BDV0"/>
<evidence type="ECO:0000313" key="3">
    <source>
        <dbReference type="EMBL" id="ORY33018.1"/>
    </source>
</evidence>
<feature type="coiled-coil region" evidence="1">
    <location>
        <begin position="519"/>
        <end position="548"/>
    </location>
</feature>
<proteinExistence type="predicted"/>
<feature type="compositionally biased region" description="Basic and acidic residues" evidence="2">
    <location>
        <begin position="1"/>
        <end position="20"/>
    </location>
</feature>
<comment type="caution">
    <text evidence="3">The sequence shown here is derived from an EMBL/GenBank/DDBJ whole genome shotgun (WGS) entry which is preliminary data.</text>
</comment>
<evidence type="ECO:0000256" key="1">
    <source>
        <dbReference type="SAM" id="Coils"/>
    </source>
</evidence>
<dbReference type="InterPro" id="IPR013865">
    <property type="entry name" value="FAM32A"/>
</dbReference>
<feature type="region of interest" description="Disordered" evidence="2">
    <location>
        <begin position="668"/>
        <end position="740"/>
    </location>
</feature>